<evidence type="ECO:0000313" key="2">
    <source>
        <dbReference type="EMBL" id="CAB4123882.1"/>
    </source>
</evidence>
<dbReference type="Pfam" id="PF02511">
    <property type="entry name" value="Thy1"/>
    <property type="match status" value="1"/>
</dbReference>
<organism evidence="2">
    <name type="scientific">uncultured Caudovirales phage</name>
    <dbReference type="NCBI Taxonomy" id="2100421"/>
    <lineage>
        <taxon>Viruses</taxon>
        <taxon>Duplodnaviria</taxon>
        <taxon>Heunggongvirae</taxon>
        <taxon>Uroviricota</taxon>
        <taxon>Caudoviricetes</taxon>
        <taxon>Peduoviridae</taxon>
        <taxon>Maltschvirus</taxon>
        <taxon>Maltschvirus maltsch</taxon>
    </lineage>
</organism>
<dbReference type="InterPro" id="IPR036098">
    <property type="entry name" value="Thymidylate_synthase_ThyX_sf"/>
</dbReference>
<gene>
    <name evidence="3" type="ORF">UFOVP220_67</name>
    <name evidence="1" type="ORF">UFOVP26_21</name>
    <name evidence="2" type="ORF">UFOVP44_76</name>
</gene>
<proteinExistence type="predicted"/>
<name>A0A6J5KRK2_9CAUD</name>
<reference evidence="2" key="1">
    <citation type="submission" date="2020-04" db="EMBL/GenBank/DDBJ databases">
        <authorList>
            <person name="Chiriac C."/>
            <person name="Salcher M."/>
            <person name="Ghai R."/>
            <person name="Kavagutti S V."/>
        </authorList>
    </citation>
    <scope>NUCLEOTIDE SEQUENCE</scope>
</reference>
<dbReference type="EMBL" id="LR796152">
    <property type="protein sequence ID" value="CAB4121753.1"/>
    <property type="molecule type" value="Genomic_DNA"/>
</dbReference>
<evidence type="ECO:0000313" key="3">
    <source>
        <dbReference type="EMBL" id="CAB5219337.1"/>
    </source>
</evidence>
<dbReference type="EMBL" id="LR796176">
    <property type="protein sequence ID" value="CAB4123882.1"/>
    <property type="molecule type" value="Genomic_DNA"/>
</dbReference>
<dbReference type="GO" id="GO:0050797">
    <property type="term" value="F:thymidylate synthase (FAD) activity"/>
    <property type="evidence" value="ECO:0007669"/>
    <property type="project" value="InterPro"/>
</dbReference>
<dbReference type="EMBL" id="LR798268">
    <property type="protein sequence ID" value="CAB5219337.1"/>
    <property type="molecule type" value="Genomic_DNA"/>
</dbReference>
<evidence type="ECO:0000313" key="1">
    <source>
        <dbReference type="EMBL" id="CAB4121753.1"/>
    </source>
</evidence>
<dbReference type="SUPFAM" id="SSF69796">
    <property type="entry name" value="Thymidylate synthase-complementing protein Thy1"/>
    <property type="match status" value="1"/>
</dbReference>
<dbReference type="Gene3D" id="3.30.1360.170">
    <property type="match status" value="1"/>
</dbReference>
<sequence length="274" mass="31042">MIEAKVIADSINKVGNRLTTLQLIYPRFIHSEVMTHRVFSRNASSSRAIPVKKMLDMVRNEPAMPIHWGKNQAGMQASEEFADAELKYAKSLWLHAANMAADVAEAMNELGLHKQVANRILEPFQHIHVVITATEFDNFMELRAHPDAQPEIHELATQMQNAISGSKPVERGWEPLDKYDWHLPYVSDVERAANSLADLLKISPARCCRVSYLKHDGTSSSIQDDILLCDRLAGSRPIHASPFEHQAVPGSNSDLYGNFKRWTQYRKLIEQSFK</sequence>
<accession>A0A6J5KRK2</accession>
<dbReference type="PROSITE" id="PS51331">
    <property type="entry name" value="THYX"/>
    <property type="match status" value="1"/>
</dbReference>
<dbReference type="InterPro" id="IPR003669">
    <property type="entry name" value="Thymidylate_synthase_ThyX"/>
</dbReference>
<dbReference type="GO" id="GO:0050660">
    <property type="term" value="F:flavin adenine dinucleotide binding"/>
    <property type="evidence" value="ECO:0007669"/>
    <property type="project" value="InterPro"/>
</dbReference>
<dbReference type="GO" id="GO:0006231">
    <property type="term" value="P:dTMP biosynthetic process"/>
    <property type="evidence" value="ECO:0007669"/>
    <property type="project" value="InterPro"/>
</dbReference>
<protein>
    <submittedName>
        <fullName evidence="2">THY1 Predicted alternative thymidylate synthase</fullName>
    </submittedName>
</protein>